<dbReference type="STRING" id="1385369.N825_20735"/>
<name>W9GTT6_9PROT</name>
<dbReference type="PANTHER" id="PTHR35894">
    <property type="entry name" value="GENERAL SECRETION PATHWAY PROTEIN A-RELATED"/>
    <property type="match status" value="1"/>
</dbReference>
<dbReference type="InterPro" id="IPR052026">
    <property type="entry name" value="ExeA_AAA_ATPase_DNA-bind"/>
</dbReference>
<evidence type="ECO:0000313" key="3">
    <source>
        <dbReference type="EMBL" id="EWY37310.1"/>
    </source>
</evidence>
<dbReference type="SUPFAM" id="SSF52540">
    <property type="entry name" value="P-loop containing nucleoside triphosphate hydrolases"/>
    <property type="match status" value="1"/>
</dbReference>
<feature type="domain" description="AAA+ ATPase" evidence="2">
    <location>
        <begin position="44"/>
        <end position="200"/>
    </location>
</feature>
<evidence type="ECO:0000313" key="4">
    <source>
        <dbReference type="Proteomes" id="UP000019486"/>
    </source>
</evidence>
<reference evidence="3 4" key="1">
    <citation type="submission" date="2013-08" db="EMBL/GenBank/DDBJ databases">
        <title>The genome sequence of Skermanella stibiiresistens.</title>
        <authorList>
            <person name="Zhu W."/>
            <person name="Wang G."/>
        </authorList>
    </citation>
    <scope>NUCLEOTIDE SEQUENCE [LARGE SCALE GENOMIC DNA]</scope>
    <source>
        <strain evidence="3 4">SB22</strain>
    </source>
</reference>
<dbReference type="EMBL" id="AVFL01000028">
    <property type="protein sequence ID" value="EWY37310.1"/>
    <property type="molecule type" value="Genomic_DNA"/>
</dbReference>
<dbReference type="PANTHER" id="PTHR35894:SF1">
    <property type="entry name" value="PHOSPHORIBULOKINASE _ URIDINE KINASE FAMILY"/>
    <property type="match status" value="1"/>
</dbReference>
<dbReference type="RefSeq" id="WP_051513327.1">
    <property type="nucleotide sequence ID" value="NZ_AVFL01000028.1"/>
</dbReference>
<proteinExistence type="predicted"/>
<keyword evidence="4" id="KW-1185">Reference proteome</keyword>
<sequence>MTSRDDILSGAHARIEEIFVDHKRFRAAYRRFDECRASFGHAAEPECLLVMGSSGVGKSTLMRRYLLNTPMQRTDEGLQVPVLTATIPVPATMKNMAASLLDRLEDPLADRGTLLQKTRRLRRLLKECQVELIILDEFQHFIERDSDRVILDVSDWLKNLISETAVPVVLIGLPSAKRVLVANEQLRRRFSAQLHLEPFGWGDDASRDEFRRILNAVDLALQMRQPSGFADFADRFHVASRGLIATVMKLIRAAAHRAIRENAPRVELRHLARAFDERVFPEDRRPNPFLDGWDGSVITTPDPEPANTSVSIRKSTGRKPRLGDNLHA</sequence>
<dbReference type="InterPro" id="IPR003593">
    <property type="entry name" value="AAA+_ATPase"/>
</dbReference>
<organism evidence="3 4">
    <name type="scientific">Skermanella stibiiresistens SB22</name>
    <dbReference type="NCBI Taxonomy" id="1385369"/>
    <lineage>
        <taxon>Bacteria</taxon>
        <taxon>Pseudomonadati</taxon>
        <taxon>Pseudomonadota</taxon>
        <taxon>Alphaproteobacteria</taxon>
        <taxon>Rhodospirillales</taxon>
        <taxon>Azospirillaceae</taxon>
        <taxon>Skermanella</taxon>
    </lineage>
</organism>
<feature type="region of interest" description="Disordered" evidence="1">
    <location>
        <begin position="291"/>
        <end position="328"/>
    </location>
</feature>
<dbReference type="Proteomes" id="UP000019486">
    <property type="component" value="Unassembled WGS sequence"/>
</dbReference>
<dbReference type="Pfam" id="PF05621">
    <property type="entry name" value="TniB"/>
    <property type="match status" value="1"/>
</dbReference>
<dbReference type="OrthoDB" id="14765at2"/>
<comment type="caution">
    <text evidence="3">The sequence shown here is derived from an EMBL/GenBank/DDBJ whole genome shotgun (WGS) entry which is preliminary data.</text>
</comment>
<gene>
    <name evidence="3" type="ORF">N825_20735</name>
</gene>
<dbReference type="SMART" id="SM00382">
    <property type="entry name" value="AAA"/>
    <property type="match status" value="1"/>
</dbReference>
<accession>W9GTT6</accession>
<dbReference type="AlphaFoldDB" id="W9GTT6"/>
<protein>
    <recommendedName>
        <fullName evidence="2">AAA+ ATPase domain-containing protein</fullName>
    </recommendedName>
</protein>
<evidence type="ECO:0000256" key="1">
    <source>
        <dbReference type="SAM" id="MobiDB-lite"/>
    </source>
</evidence>
<evidence type="ECO:0000259" key="2">
    <source>
        <dbReference type="SMART" id="SM00382"/>
    </source>
</evidence>
<dbReference type="InterPro" id="IPR008868">
    <property type="entry name" value="TniB"/>
</dbReference>
<dbReference type="InterPro" id="IPR027417">
    <property type="entry name" value="P-loop_NTPase"/>
</dbReference>
<dbReference type="Gene3D" id="3.40.50.300">
    <property type="entry name" value="P-loop containing nucleotide triphosphate hydrolases"/>
    <property type="match status" value="1"/>
</dbReference>